<evidence type="ECO:0000256" key="2">
    <source>
        <dbReference type="ARBA" id="ARBA00023125"/>
    </source>
</evidence>
<evidence type="ECO:0000313" key="5">
    <source>
        <dbReference type="EMBL" id="SOB80903.1"/>
    </source>
</evidence>
<dbReference type="RefSeq" id="WP_097063089.1">
    <property type="nucleotide sequence ID" value="NZ_OBMI01000001.1"/>
</dbReference>
<name>A0A285QG94_9SPHN</name>
<dbReference type="CDD" id="cd00090">
    <property type="entry name" value="HTH_ARSR"/>
    <property type="match status" value="1"/>
</dbReference>
<dbReference type="InterPro" id="IPR029229">
    <property type="entry name" value="Alkyl_sulf_C"/>
</dbReference>
<dbReference type="PROSITE" id="PS51118">
    <property type="entry name" value="HTH_HXLR"/>
    <property type="match status" value="1"/>
</dbReference>
<dbReference type="SUPFAM" id="SSF46785">
    <property type="entry name" value="Winged helix' DNA-binding domain"/>
    <property type="match status" value="1"/>
</dbReference>
<dbReference type="InterPro" id="IPR036390">
    <property type="entry name" value="WH_DNA-bd_sf"/>
</dbReference>
<accession>A0A285QG94</accession>
<dbReference type="Gene3D" id="3.30.1050.10">
    <property type="entry name" value="SCP2 sterol-binding domain"/>
    <property type="match status" value="1"/>
</dbReference>
<evidence type="ECO:0000256" key="1">
    <source>
        <dbReference type="ARBA" id="ARBA00023015"/>
    </source>
</evidence>
<feature type="domain" description="HTH hxlR-type" evidence="4">
    <location>
        <begin position="20"/>
        <end position="118"/>
    </location>
</feature>
<dbReference type="InterPro" id="IPR036527">
    <property type="entry name" value="SCP2_sterol-bd_dom_sf"/>
</dbReference>
<dbReference type="SUPFAM" id="SSF55718">
    <property type="entry name" value="SCP-like"/>
    <property type="match status" value="1"/>
</dbReference>
<dbReference type="PANTHER" id="PTHR33204:SF18">
    <property type="entry name" value="TRANSCRIPTIONAL REGULATORY PROTEIN"/>
    <property type="match status" value="1"/>
</dbReference>
<dbReference type="PANTHER" id="PTHR33204">
    <property type="entry name" value="TRANSCRIPTIONAL REGULATOR, MARR FAMILY"/>
    <property type="match status" value="1"/>
</dbReference>
<sequence length="233" mass="25402">MKLEKVTESGRAKRWYDDACGTALALEIVGERWALLIMRELVYGPRRFGEVRANLPGISANVLTQRLESLEAAGVVVRRRLPSPANVQVYDLTDWGREAAPLMRQLGAWAARSPRHDKFAFMSPASAVMSLETLVVPERLAGKAMTVALRFPDDRFMVSVENGRLHVERGERADADVTFTGDTMALRVTVYGKAPFTADGANGGLALAGDTAAAHAFVEMFELPETITAPGVE</sequence>
<keyword evidence="3" id="KW-0804">Transcription</keyword>
<dbReference type="EMBL" id="OBMI01000001">
    <property type="protein sequence ID" value="SOB80903.1"/>
    <property type="molecule type" value="Genomic_DNA"/>
</dbReference>
<dbReference type="GO" id="GO:0003677">
    <property type="term" value="F:DNA binding"/>
    <property type="evidence" value="ECO:0007669"/>
    <property type="project" value="UniProtKB-KW"/>
</dbReference>
<dbReference type="InterPro" id="IPR011991">
    <property type="entry name" value="ArsR-like_HTH"/>
</dbReference>
<dbReference type="GO" id="GO:0006355">
    <property type="term" value="P:regulation of DNA-templated transcription"/>
    <property type="evidence" value="ECO:0007669"/>
    <property type="project" value="UniProtKB-ARBA"/>
</dbReference>
<evidence type="ECO:0000313" key="6">
    <source>
        <dbReference type="Proteomes" id="UP000219494"/>
    </source>
</evidence>
<reference evidence="5 6" key="1">
    <citation type="submission" date="2017-07" db="EMBL/GenBank/DDBJ databases">
        <authorList>
            <person name="Sun Z.S."/>
            <person name="Albrecht U."/>
            <person name="Echele G."/>
            <person name="Lee C.C."/>
        </authorList>
    </citation>
    <scope>NUCLEOTIDE SEQUENCE [LARGE SCALE GENOMIC DNA]</scope>
    <source>
        <strain evidence="5 6">CGMCC 1.12672</strain>
    </source>
</reference>
<proteinExistence type="predicted"/>
<organism evidence="5 6">
    <name type="scientific">Sphingomonas guangdongensis</name>
    <dbReference type="NCBI Taxonomy" id="1141890"/>
    <lineage>
        <taxon>Bacteria</taxon>
        <taxon>Pseudomonadati</taxon>
        <taxon>Pseudomonadota</taxon>
        <taxon>Alphaproteobacteria</taxon>
        <taxon>Sphingomonadales</taxon>
        <taxon>Sphingomonadaceae</taxon>
        <taxon>Sphingomonas</taxon>
    </lineage>
</organism>
<dbReference type="AlphaFoldDB" id="A0A285QG94"/>
<gene>
    <name evidence="5" type="ORF">SAMN06297144_1295</name>
</gene>
<keyword evidence="6" id="KW-1185">Reference proteome</keyword>
<dbReference type="Pfam" id="PF01638">
    <property type="entry name" value="HxlR"/>
    <property type="match status" value="1"/>
</dbReference>
<dbReference type="InterPro" id="IPR002577">
    <property type="entry name" value="HTH_HxlR"/>
</dbReference>
<dbReference type="Pfam" id="PF14864">
    <property type="entry name" value="Alkyl_sulf_C"/>
    <property type="match status" value="1"/>
</dbReference>
<dbReference type="Proteomes" id="UP000219494">
    <property type="component" value="Unassembled WGS sequence"/>
</dbReference>
<dbReference type="OrthoDB" id="9782219at2"/>
<dbReference type="InterPro" id="IPR036388">
    <property type="entry name" value="WH-like_DNA-bd_sf"/>
</dbReference>
<keyword evidence="2" id="KW-0238">DNA-binding</keyword>
<evidence type="ECO:0000259" key="4">
    <source>
        <dbReference type="PROSITE" id="PS51118"/>
    </source>
</evidence>
<keyword evidence="1" id="KW-0805">Transcription regulation</keyword>
<dbReference type="Gene3D" id="1.10.10.10">
    <property type="entry name" value="Winged helix-like DNA-binding domain superfamily/Winged helix DNA-binding domain"/>
    <property type="match status" value="1"/>
</dbReference>
<protein>
    <submittedName>
        <fullName evidence="5">Transcriptional regulator, HxlR family</fullName>
    </submittedName>
</protein>
<evidence type="ECO:0000256" key="3">
    <source>
        <dbReference type="ARBA" id="ARBA00023163"/>
    </source>
</evidence>